<evidence type="ECO:0008006" key="4">
    <source>
        <dbReference type="Google" id="ProtNLM"/>
    </source>
</evidence>
<dbReference type="GO" id="GO:0006950">
    <property type="term" value="P:response to stress"/>
    <property type="evidence" value="ECO:0007669"/>
    <property type="project" value="TreeGrafter"/>
</dbReference>
<dbReference type="GO" id="GO:0005739">
    <property type="term" value="C:mitochondrion"/>
    <property type="evidence" value="ECO:0007669"/>
    <property type="project" value="TreeGrafter"/>
</dbReference>
<sequence>MKFQFYPNFFLYILAVSPSSKPHKLNPGERESRCRRFLNTKNFLQHLYHINFPPTKMARSFSNAKTVSALLSNIISRRGFAQAAASQGGVSGSLRGGAPSVMLKKGSEESGKISWVPDPKTGYYRPENHAKEMDAAELREMLVKNKTRRS</sequence>
<organism evidence="2">
    <name type="scientific">Salvia splendens</name>
    <name type="common">Scarlet sage</name>
    <dbReference type="NCBI Taxonomy" id="180675"/>
    <lineage>
        <taxon>Eukaryota</taxon>
        <taxon>Viridiplantae</taxon>
        <taxon>Streptophyta</taxon>
        <taxon>Embryophyta</taxon>
        <taxon>Tracheophyta</taxon>
        <taxon>Spermatophyta</taxon>
        <taxon>Magnoliopsida</taxon>
        <taxon>eudicotyledons</taxon>
        <taxon>Gunneridae</taxon>
        <taxon>Pentapetalae</taxon>
        <taxon>asterids</taxon>
        <taxon>lamiids</taxon>
        <taxon>Lamiales</taxon>
        <taxon>Lamiaceae</taxon>
        <taxon>Nepetoideae</taxon>
        <taxon>Mentheae</taxon>
        <taxon>Salviinae</taxon>
        <taxon>Salvia</taxon>
        <taxon>Salvia subgen. Calosphace</taxon>
        <taxon>core Calosphace</taxon>
    </lineage>
</organism>
<dbReference type="PANTHER" id="PTHR33509:SF5">
    <property type="entry name" value="PROTEIN SENESCENCE-ASSOCIATED GENE 21, MITOCHONDRIAL"/>
    <property type="match status" value="1"/>
</dbReference>
<evidence type="ECO:0000256" key="1">
    <source>
        <dbReference type="SAM" id="MobiDB-lite"/>
    </source>
</evidence>
<gene>
    <name evidence="2" type="ORF">SASPL_107234</name>
</gene>
<evidence type="ECO:0000313" key="3">
    <source>
        <dbReference type="Proteomes" id="UP000298416"/>
    </source>
</evidence>
<protein>
    <recommendedName>
        <fullName evidence="4">Late embryogenesis abundant protein</fullName>
    </recommendedName>
</protein>
<reference evidence="2" key="2">
    <citation type="submission" date="2020-08" db="EMBL/GenBank/DDBJ databases">
        <title>Plant Genome Project.</title>
        <authorList>
            <person name="Zhang R.-G."/>
        </authorList>
    </citation>
    <scope>NUCLEOTIDE SEQUENCE</scope>
    <source>
        <strain evidence="2">Huo1</strain>
        <tissue evidence="2">Leaf</tissue>
    </source>
</reference>
<keyword evidence="3" id="KW-1185">Reference proteome</keyword>
<comment type="caution">
    <text evidence="2">The sequence shown here is derived from an EMBL/GenBank/DDBJ whole genome shotgun (WGS) entry which is preliminary data.</text>
</comment>
<name>A0A8X8YC27_SALSN</name>
<dbReference type="EMBL" id="PNBA02000003">
    <property type="protein sequence ID" value="KAG6429190.1"/>
    <property type="molecule type" value="Genomic_DNA"/>
</dbReference>
<dbReference type="AlphaFoldDB" id="A0A8X8YC27"/>
<reference evidence="2" key="1">
    <citation type="submission" date="2018-01" db="EMBL/GenBank/DDBJ databases">
        <authorList>
            <person name="Mao J.F."/>
        </authorList>
    </citation>
    <scope>NUCLEOTIDE SEQUENCE</scope>
    <source>
        <strain evidence="2">Huo1</strain>
        <tissue evidence="2">Leaf</tissue>
    </source>
</reference>
<feature type="region of interest" description="Disordered" evidence="1">
    <location>
        <begin position="103"/>
        <end position="128"/>
    </location>
</feature>
<accession>A0A8X8YC27</accession>
<dbReference type="InterPro" id="IPR004926">
    <property type="entry name" value="LEA_3a"/>
</dbReference>
<dbReference type="PANTHER" id="PTHR33509">
    <property type="entry name" value="LATE EMBRYOGENIS ABUNDANT PROTEIN 2-RELATED"/>
    <property type="match status" value="1"/>
</dbReference>
<evidence type="ECO:0000313" key="2">
    <source>
        <dbReference type="EMBL" id="KAG6429190.1"/>
    </source>
</evidence>
<proteinExistence type="predicted"/>
<dbReference type="Pfam" id="PF03242">
    <property type="entry name" value="LEA_3a"/>
    <property type="match status" value="1"/>
</dbReference>
<dbReference type="Proteomes" id="UP000298416">
    <property type="component" value="Unassembled WGS sequence"/>
</dbReference>